<keyword evidence="8" id="KW-0418">Kinase</keyword>
<dbReference type="CDD" id="cd00082">
    <property type="entry name" value="HisKA"/>
    <property type="match status" value="1"/>
</dbReference>
<dbReference type="Gene3D" id="3.40.50.2300">
    <property type="match status" value="1"/>
</dbReference>
<keyword evidence="5" id="KW-0175">Coiled coil</keyword>
<keyword evidence="3 4" id="KW-0597">Phosphoprotein</keyword>
<dbReference type="InterPro" id="IPR003661">
    <property type="entry name" value="HisK_dim/P_dom"/>
</dbReference>
<evidence type="ECO:0000256" key="1">
    <source>
        <dbReference type="ARBA" id="ARBA00000085"/>
    </source>
</evidence>
<dbReference type="PROSITE" id="PS50110">
    <property type="entry name" value="RESPONSE_REGULATORY"/>
    <property type="match status" value="1"/>
</dbReference>
<dbReference type="SUPFAM" id="SSF52172">
    <property type="entry name" value="CheY-like"/>
    <property type="match status" value="1"/>
</dbReference>
<dbReference type="PROSITE" id="PS50109">
    <property type="entry name" value="HIS_KIN"/>
    <property type="match status" value="1"/>
</dbReference>
<dbReference type="PANTHER" id="PTHR43547">
    <property type="entry name" value="TWO-COMPONENT HISTIDINE KINASE"/>
    <property type="match status" value="1"/>
</dbReference>
<keyword evidence="8" id="KW-0808">Transferase</keyword>
<dbReference type="Gene3D" id="3.30.565.10">
    <property type="entry name" value="Histidine kinase-like ATPase, C-terminal domain"/>
    <property type="match status" value="1"/>
</dbReference>
<name>A0A2G6KFV6_9BACT</name>
<dbReference type="Pfam" id="PF02518">
    <property type="entry name" value="HATPase_c"/>
    <property type="match status" value="1"/>
</dbReference>
<reference evidence="8 9" key="1">
    <citation type="submission" date="2017-10" db="EMBL/GenBank/DDBJ databases">
        <title>Novel microbial diversity and functional potential in the marine mammal oral microbiome.</title>
        <authorList>
            <person name="Dudek N.K."/>
            <person name="Sun C.L."/>
            <person name="Burstein D."/>
            <person name="Kantor R.S."/>
            <person name="Aliaga Goltsman D.S."/>
            <person name="Bik E.M."/>
            <person name="Thomas B.C."/>
            <person name="Banfield J.F."/>
            <person name="Relman D.A."/>
        </authorList>
    </citation>
    <scope>NUCLEOTIDE SEQUENCE [LARGE SCALE GENOMIC DNA]</scope>
    <source>
        <strain evidence="8">DOLJORAL78_47_16</strain>
    </source>
</reference>
<dbReference type="AlphaFoldDB" id="A0A2G6KFV6"/>
<dbReference type="InterPro" id="IPR004358">
    <property type="entry name" value="Sig_transdc_His_kin-like_C"/>
</dbReference>
<dbReference type="InterPro" id="IPR011006">
    <property type="entry name" value="CheY-like_superfamily"/>
</dbReference>
<dbReference type="PANTHER" id="PTHR43547:SF2">
    <property type="entry name" value="HYBRID SIGNAL TRANSDUCTION HISTIDINE KINASE C"/>
    <property type="match status" value="1"/>
</dbReference>
<proteinExistence type="predicted"/>
<dbReference type="EC" id="2.7.13.3" evidence="2"/>
<dbReference type="Pfam" id="PF00072">
    <property type="entry name" value="Response_reg"/>
    <property type="match status" value="1"/>
</dbReference>
<feature type="domain" description="Response regulatory" evidence="7">
    <location>
        <begin position="5"/>
        <end position="119"/>
    </location>
</feature>
<evidence type="ECO:0000256" key="2">
    <source>
        <dbReference type="ARBA" id="ARBA00012438"/>
    </source>
</evidence>
<comment type="caution">
    <text evidence="8">The sequence shown here is derived from an EMBL/GenBank/DDBJ whole genome shotgun (WGS) entry which is preliminary data.</text>
</comment>
<feature type="coiled-coil region" evidence="5">
    <location>
        <begin position="122"/>
        <end position="167"/>
    </location>
</feature>
<feature type="domain" description="Histidine kinase" evidence="6">
    <location>
        <begin position="179"/>
        <end position="412"/>
    </location>
</feature>
<sequence length="418" mass="46805">MANKTVLCIDDDRMIRLSICDYLEDSGYTVYQAENGQKGLSQFHEKHPAVVLVDLRMPDITGLEVLKSIKATCSVVPVIVISGTGDIQDVIEALRLGAWDYLTKPIEDMAILELAIEKGLERARILEENRTYKEQLERLVEQKTVALKQLKKVLKAMQQTQNRLIQSEKLAALGGLVAGVAHEINTPIGIGVTAASHLSLKTTDLEKIYHSGSMRRTDLERYLKTAQESSNMILSNLYRAAELIKSFKQVSVSQSSQEYRTFRLKEYIHDVLLSLGPKLKAASPHITVHCPNDLEITSYPGAYSQILTNFIMNSLIHGFDETQQQREIIIRLAVYGETLQLQYSDNGKGIAPEHQLKIFDPFFTTRGGQQKGSGLGMFIVYNLVTQQLHGSINCESAPSQGVMFQIEVPVKLPEIERM</sequence>
<dbReference type="InterPro" id="IPR036097">
    <property type="entry name" value="HisK_dim/P_sf"/>
</dbReference>
<evidence type="ECO:0000256" key="5">
    <source>
        <dbReference type="SAM" id="Coils"/>
    </source>
</evidence>
<dbReference type="InterPro" id="IPR005467">
    <property type="entry name" value="His_kinase_dom"/>
</dbReference>
<gene>
    <name evidence="8" type="ORF">CSA56_07485</name>
</gene>
<dbReference type="SUPFAM" id="SSF47384">
    <property type="entry name" value="Homodimeric domain of signal transducing histidine kinase"/>
    <property type="match status" value="1"/>
</dbReference>
<dbReference type="GO" id="GO:0000155">
    <property type="term" value="F:phosphorelay sensor kinase activity"/>
    <property type="evidence" value="ECO:0007669"/>
    <property type="project" value="InterPro"/>
</dbReference>
<dbReference type="EMBL" id="PDSK01000084">
    <property type="protein sequence ID" value="PIE34554.1"/>
    <property type="molecule type" value="Genomic_DNA"/>
</dbReference>
<dbReference type="SMART" id="SM00387">
    <property type="entry name" value="HATPase_c"/>
    <property type="match status" value="1"/>
</dbReference>
<evidence type="ECO:0000256" key="4">
    <source>
        <dbReference type="PROSITE-ProRule" id="PRU00169"/>
    </source>
</evidence>
<dbReference type="SUPFAM" id="SSF55874">
    <property type="entry name" value="ATPase domain of HSP90 chaperone/DNA topoisomerase II/histidine kinase"/>
    <property type="match status" value="1"/>
</dbReference>
<evidence type="ECO:0000313" key="8">
    <source>
        <dbReference type="EMBL" id="PIE34554.1"/>
    </source>
</evidence>
<feature type="modified residue" description="4-aspartylphosphate" evidence="4">
    <location>
        <position position="54"/>
    </location>
</feature>
<dbReference type="CDD" id="cd17555">
    <property type="entry name" value="REC_RssB-like"/>
    <property type="match status" value="1"/>
</dbReference>
<dbReference type="PRINTS" id="PR00344">
    <property type="entry name" value="BCTRLSENSOR"/>
</dbReference>
<dbReference type="Proteomes" id="UP000230821">
    <property type="component" value="Unassembled WGS sequence"/>
</dbReference>
<evidence type="ECO:0000313" key="9">
    <source>
        <dbReference type="Proteomes" id="UP000230821"/>
    </source>
</evidence>
<dbReference type="Gene3D" id="1.20.5.390">
    <property type="entry name" value="L1 transposable element, trimerization domain"/>
    <property type="match status" value="1"/>
</dbReference>
<evidence type="ECO:0000259" key="7">
    <source>
        <dbReference type="PROSITE" id="PS50110"/>
    </source>
</evidence>
<dbReference type="SMART" id="SM00448">
    <property type="entry name" value="REC"/>
    <property type="match status" value="1"/>
</dbReference>
<accession>A0A2G6KFV6</accession>
<dbReference type="InterPro" id="IPR049510">
    <property type="entry name" value="RssB-like_REC"/>
</dbReference>
<dbReference type="Gene3D" id="1.10.287.130">
    <property type="match status" value="1"/>
</dbReference>
<dbReference type="InterPro" id="IPR001789">
    <property type="entry name" value="Sig_transdc_resp-reg_receiver"/>
</dbReference>
<evidence type="ECO:0000259" key="6">
    <source>
        <dbReference type="PROSITE" id="PS50109"/>
    </source>
</evidence>
<dbReference type="InterPro" id="IPR003594">
    <property type="entry name" value="HATPase_dom"/>
</dbReference>
<organism evidence="8 9">
    <name type="scientific">candidate division KSB3 bacterium</name>
    <dbReference type="NCBI Taxonomy" id="2044937"/>
    <lineage>
        <taxon>Bacteria</taxon>
        <taxon>candidate division KSB3</taxon>
    </lineage>
</organism>
<protein>
    <recommendedName>
        <fullName evidence="2">histidine kinase</fullName>
        <ecNumber evidence="2">2.7.13.3</ecNumber>
    </recommendedName>
</protein>
<evidence type="ECO:0000256" key="3">
    <source>
        <dbReference type="ARBA" id="ARBA00022553"/>
    </source>
</evidence>
<comment type="catalytic activity">
    <reaction evidence="1">
        <text>ATP + protein L-histidine = ADP + protein N-phospho-L-histidine.</text>
        <dbReference type="EC" id="2.7.13.3"/>
    </reaction>
</comment>
<dbReference type="InterPro" id="IPR036890">
    <property type="entry name" value="HATPase_C_sf"/>
</dbReference>